<protein>
    <submittedName>
        <fullName evidence="3">Putative conserved plasma membrane protein</fullName>
    </submittedName>
</protein>
<feature type="transmembrane region" description="Helical" evidence="1">
    <location>
        <begin position="69"/>
        <end position="91"/>
    </location>
</feature>
<feature type="domain" description="DUF7789" evidence="2">
    <location>
        <begin position="24"/>
        <end position="139"/>
    </location>
</feature>
<dbReference type="Pfam" id="PF25044">
    <property type="entry name" value="DUF7789"/>
    <property type="match status" value="2"/>
</dbReference>
<dbReference type="EMBL" id="GFAC01005378">
    <property type="protein sequence ID" value="JAT93810.1"/>
    <property type="molecule type" value="mRNA"/>
</dbReference>
<dbReference type="InterPro" id="IPR056691">
    <property type="entry name" value="DUF7789"/>
</dbReference>
<feature type="transmembrane region" description="Helical" evidence="1">
    <location>
        <begin position="38"/>
        <end position="57"/>
    </location>
</feature>
<evidence type="ECO:0000256" key="1">
    <source>
        <dbReference type="SAM" id="Phobius"/>
    </source>
</evidence>
<feature type="transmembrane region" description="Helical" evidence="1">
    <location>
        <begin position="270"/>
        <end position="295"/>
    </location>
</feature>
<feature type="transmembrane region" description="Helical" evidence="1">
    <location>
        <begin position="130"/>
        <end position="152"/>
    </location>
</feature>
<feature type="domain" description="DUF7789" evidence="2">
    <location>
        <begin position="166"/>
        <end position="291"/>
    </location>
</feature>
<keyword evidence="1" id="KW-1133">Transmembrane helix</keyword>
<dbReference type="PANTHER" id="PTHR39299">
    <property type="entry name" value="TRANSMEMBRANE PROTEIN"/>
    <property type="match status" value="1"/>
</dbReference>
<feature type="transmembrane region" description="Helical" evidence="1">
    <location>
        <begin position="173"/>
        <end position="199"/>
    </location>
</feature>
<feature type="transmembrane region" description="Helical" evidence="1">
    <location>
        <begin position="98"/>
        <end position="118"/>
    </location>
</feature>
<sequence length="347" mass="38737">ESPPATFSQLGIPVGSDLRNTVLFGPIKPFRALSPLEWVFFAVSSLSLLVSLGFTVERLVNLEKSSDDYTFAIMLCFTSIFCFFYIVHGILKERYHEIAVFLVSTALLTSYLIINVASAHATGDTPTLKWVRLGIAIVFLLAVMYLGGRVVLRYRRDRKLLFLINAKEDLQTMIGWLFLCASLIFFDVQLQGTMLIFVMNNGTDMSKTEKVVLAVGVTVTIIWAVAGNRTIYKESKAWLCLFTLLWFPNVVYIGLRLYHLKKNEAETALYRATVACAVVALLIRVLVAINVVIVVRNFGRGIREKLSAGESLESLRPSTYYRYSAPDVGVAHSPCSGSHWDQPATAQ</sequence>
<dbReference type="AlphaFoldDB" id="A0A1E1X3F3"/>
<evidence type="ECO:0000313" key="3">
    <source>
        <dbReference type="EMBL" id="JAT93810.1"/>
    </source>
</evidence>
<feature type="transmembrane region" description="Helical" evidence="1">
    <location>
        <begin position="211"/>
        <end position="231"/>
    </location>
</feature>
<evidence type="ECO:0000259" key="2">
    <source>
        <dbReference type="Pfam" id="PF25044"/>
    </source>
</evidence>
<accession>A0A1E1X3F3</accession>
<reference evidence="3" key="1">
    <citation type="journal article" date="2017" name="Front. Cell. Infect. Microbiol.">
        <title>The Distinct Transcriptional Response of the Midgut of Amblyomma sculptum and Amblyomma aureolatum Ticks to Rickettsia rickettsii Correlates to Their Differences in Susceptibility to Infection.</title>
        <authorList>
            <person name="Martins L.A."/>
            <person name="Galletti M.F.B.M."/>
            <person name="Ribeiro J.M."/>
            <person name="Fujita A."/>
            <person name="Costa F.B."/>
            <person name="Labruna M.B."/>
            <person name="Daffre S."/>
            <person name="Fogaca A.C."/>
        </authorList>
    </citation>
    <scope>NUCLEOTIDE SEQUENCE</scope>
</reference>
<name>A0A1E1X3F3_9ACAR</name>
<keyword evidence="1" id="KW-0472">Membrane</keyword>
<keyword evidence="1" id="KW-0812">Transmembrane</keyword>
<feature type="non-terminal residue" evidence="3">
    <location>
        <position position="1"/>
    </location>
</feature>
<dbReference type="PANTHER" id="PTHR39299:SF1">
    <property type="entry name" value="TRANSMEMBRANE PROTEIN"/>
    <property type="match status" value="1"/>
</dbReference>
<organism evidence="3">
    <name type="scientific">Amblyomma aureolatum</name>
    <dbReference type="NCBI Taxonomy" id="187763"/>
    <lineage>
        <taxon>Eukaryota</taxon>
        <taxon>Metazoa</taxon>
        <taxon>Ecdysozoa</taxon>
        <taxon>Arthropoda</taxon>
        <taxon>Chelicerata</taxon>
        <taxon>Arachnida</taxon>
        <taxon>Acari</taxon>
        <taxon>Parasitiformes</taxon>
        <taxon>Ixodida</taxon>
        <taxon>Ixodoidea</taxon>
        <taxon>Ixodidae</taxon>
        <taxon>Amblyomminae</taxon>
        <taxon>Amblyomma</taxon>
    </lineage>
</organism>
<feature type="transmembrane region" description="Helical" evidence="1">
    <location>
        <begin position="238"/>
        <end position="258"/>
    </location>
</feature>
<proteinExistence type="evidence at transcript level"/>